<comment type="caution">
    <text evidence="3">The sequence shown here is derived from an EMBL/GenBank/DDBJ whole genome shotgun (WGS) entry which is preliminary data.</text>
</comment>
<protein>
    <recommendedName>
        <fullName evidence="2">CFA20 domain-containing protein</fullName>
    </recommendedName>
</protein>
<feature type="region of interest" description="Disordered" evidence="1">
    <location>
        <begin position="410"/>
        <end position="468"/>
    </location>
</feature>
<keyword evidence="4" id="KW-1185">Reference proteome</keyword>
<organism evidence="3 4">
    <name type="scientific">Naegleria lovaniensis</name>
    <name type="common">Amoeba</name>
    <dbReference type="NCBI Taxonomy" id="51637"/>
    <lineage>
        <taxon>Eukaryota</taxon>
        <taxon>Discoba</taxon>
        <taxon>Heterolobosea</taxon>
        <taxon>Tetramitia</taxon>
        <taxon>Eutetramitia</taxon>
        <taxon>Vahlkampfiidae</taxon>
        <taxon>Naegleria</taxon>
    </lineage>
</organism>
<sequence>MSQHLSNSSGDSIELLSMQGPNALNNILIKNTKLVTKVFDKEVKTYVVCIEGSSFHTTNIEIPKSNTSSLQIMHRYLVIQCLIGTIFQVELHIRDKKQIKKRIIISSSFKSITKTQLHSQIPLPENIISGEWMNLCLDLLELVEISFNDKEEYYCLDRLCIGPTCTIRKVFTLKHNPDTEVLIPKKLAFSHTGDNNVCIIDSSSYLSEEEISILKKKQTTIPEKPPSAKDKKPQIAFGRRIVRPTTGLPEHSILQENSVLLEAKPHTAGPRIGPNIHKPSTSATNKTGPIIRQRKSQPPQPEKQKSNNILIISTTKKNNDTSISRYSEDDEQETEDVDESHNSIEELRILKKPPREEYNPNHYQIDTTNDELLVFNEQDMEPLNQEPLIGLTSSRKKFMLMGSSISDMDKSLTSVRSSKSSLSTDSLPVPQKQAPTEIPQEEDLDFGEPQFSDNEEDSNEESHHGNDVLGFGTIHTFSSYKFKEERKYNPALFEDDDLVLLEGNQSMNCKTAHDSLIEKHTVLESSDTILSSPTPNRLCPANVGMDEYIEELNSRRMFSNFEEDSEENSNLVESFEN</sequence>
<dbReference type="InterPro" id="IPR007714">
    <property type="entry name" value="CFA20_dom"/>
</dbReference>
<feature type="compositionally biased region" description="Low complexity" evidence="1">
    <location>
        <begin position="411"/>
        <end position="426"/>
    </location>
</feature>
<evidence type="ECO:0000313" key="3">
    <source>
        <dbReference type="EMBL" id="KAG2375286.1"/>
    </source>
</evidence>
<dbReference type="EMBL" id="PYSW02000039">
    <property type="protein sequence ID" value="KAG2375286.1"/>
    <property type="molecule type" value="Genomic_DNA"/>
</dbReference>
<feature type="compositionally biased region" description="Polar residues" evidence="1">
    <location>
        <begin position="306"/>
        <end position="325"/>
    </location>
</feature>
<dbReference type="InterPro" id="IPR040441">
    <property type="entry name" value="CFA20/CFAP20DC"/>
</dbReference>
<gene>
    <name evidence="3" type="ORF">C9374_009909</name>
</gene>
<dbReference type="Pfam" id="PF05018">
    <property type="entry name" value="CFA20_dom"/>
    <property type="match status" value="1"/>
</dbReference>
<name>A0AA88GJE8_NAELO</name>
<evidence type="ECO:0000259" key="2">
    <source>
        <dbReference type="Pfam" id="PF05018"/>
    </source>
</evidence>
<feature type="region of interest" description="Disordered" evidence="1">
    <location>
        <begin position="265"/>
        <end position="342"/>
    </location>
</feature>
<proteinExistence type="predicted"/>
<dbReference type="PANTHER" id="PTHR12458">
    <property type="entry name" value="ORF PROTEIN"/>
    <property type="match status" value="1"/>
</dbReference>
<feature type="compositionally biased region" description="Polar residues" evidence="1">
    <location>
        <begin position="278"/>
        <end position="287"/>
    </location>
</feature>
<accession>A0AA88GJE8</accession>
<dbReference type="GeneID" id="68102363"/>
<feature type="domain" description="CFA20" evidence="2">
    <location>
        <begin position="13"/>
        <end position="175"/>
    </location>
</feature>
<feature type="compositionally biased region" description="Acidic residues" evidence="1">
    <location>
        <begin position="328"/>
        <end position="338"/>
    </location>
</feature>
<evidence type="ECO:0000313" key="4">
    <source>
        <dbReference type="Proteomes" id="UP000816034"/>
    </source>
</evidence>
<dbReference type="RefSeq" id="XP_044544460.1">
    <property type="nucleotide sequence ID" value="XM_044700148.1"/>
</dbReference>
<evidence type="ECO:0000256" key="1">
    <source>
        <dbReference type="SAM" id="MobiDB-lite"/>
    </source>
</evidence>
<reference evidence="3 4" key="1">
    <citation type="journal article" date="2018" name="BMC Genomics">
        <title>The genome of Naegleria lovaniensis, the basis for a comparative approach to unravel pathogenicity factors of the human pathogenic amoeba N. fowleri.</title>
        <authorList>
            <person name="Liechti N."/>
            <person name="Schurch N."/>
            <person name="Bruggmann R."/>
            <person name="Wittwer M."/>
        </authorList>
    </citation>
    <scope>NUCLEOTIDE SEQUENCE [LARGE SCALE GENOMIC DNA]</scope>
    <source>
        <strain evidence="3 4">ATCC 30569</strain>
    </source>
</reference>
<dbReference type="Proteomes" id="UP000816034">
    <property type="component" value="Unassembled WGS sequence"/>
</dbReference>
<dbReference type="AlphaFoldDB" id="A0AA88GJE8"/>